<dbReference type="EMBL" id="FOMG01000023">
    <property type="protein sequence ID" value="SFD16410.1"/>
    <property type="molecule type" value="Genomic_DNA"/>
</dbReference>
<reference evidence="1 2" key="1">
    <citation type="submission" date="2016-10" db="EMBL/GenBank/DDBJ databases">
        <authorList>
            <person name="de Groot N.N."/>
        </authorList>
    </citation>
    <scope>NUCLEOTIDE SEQUENCE [LARGE SCALE GENOMIC DNA]</scope>
    <source>
        <strain evidence="1 2">DSM 12992</strain>
    </source>
</reference>
<dbReference type="Proteomes" id="UP000199263">
    <property type="component" value="Unassembled WGS sequence"/>
</dbReference>
<keyword evidence="2" id="KW-1185">Reference proteome</keyword>
<dbReference type="AlphaFoldDB" id="A0A1I1QE54"/>
<accession>A0A1I1QE54</accession>
<name>A0A1I1QE54_9CLOT</name>
<sequence length="186" mass="21920">MNIINHFKTITNHKLLVMKYCFRVGLYKQGLLHDLSKYSWIEFSAGIKYYKGDVSPNGIQKSIEGYSKAWLHHKGRNKHHLEYWIDYGINPKEGLVGMNMPIQYVVEMFIDRMSASINYQKENYTDRSALEYYKAGKDHYILHNDTRKTLEILLNKLANEGEEATLKYIKNDVLKQHLVNNKFLDI</sequence>
<evidence type="ECO:0000313" key="1">
    <source>
        <dbReference type="EMBL" id="SFD16410.1"/>
    </source>
</evidence>
<evidence type="ECO:0000313" key="2">
    <source>
        <dbReference type="Proteomes" id="UP000199263"/>
    </source>
</evidence>
<gene>
    <name evidence="1" type="ORF">SAMN05421842_1234</name>
</gene>
<protein>
    <recommendedName>
        <fullName evidence="3">Catalase</fullName>
    </recommendedName>
</protein>
<dbReference type="STRING" id="119641.SAMN05421842_1234"/>
<dbReference type="OrthoDB" id="9784470at2"/>
<organism evidence="1 2">
    <name type="scientific">Clostridium uliginosum</name>
    <dbReference type="NCBI Taxonomy" id="119641"/>
    <lineage>
        <taxon>Bacteria</taxon>
        <taxon>Bacillati</taxon>
        <taxon>Bacillota</taxon>
        <taxon>Clostridia</taxon>
        <taxon>Eubacteriales</taxon>
        <taxon>Clostridiaceae</taxon>
        <taxon>Clostridium</taxon>
    </lineage>
</organism>
<evidence type="ECO:0008006" key="3">
    <source>
        <dbReference type="Google" id="ProtNLM"/>
    </source>
</evidence>
<dbReference type="InterPro" id="IPR043721">
    <property type="entry name" value="DUF5662"/>
</dbReference>
<dbReference type="RefSeq" id="WP_090092805.1">
    <property type="nucleotide sequence ID" value="NZ_FOMG01000023.1"/>
</dbReference>
<dbReference type="Pfam" id="PF18907">
    <property type="entry name" value="DUF5662"/>
    <property type="match status" value="1"/>
</dbReference>
<proteinExistence type="predicted"/>